<dbReference type="InterPro" id="IPR012132">
    <property type="entry name" value="GMC_OxRdtase"/>
</dbReference>
<dbReference type="Pfam" id="PF13450">
    <property type="entry name" value="NAD_binding_8"/>
    <property type="match status" value="1"/>
</dbReference>
<dbReference type="AlphaFoldDB" id="A0A8H6RB67"/>
<comment type="similarity">
    <text evidence="1">Belongs to the GMC oxidoreductase family.</text>
</comment>
<keyword evidence="3" id="KW-0732">Signal</keyword>
<organism evidence="4 5">
    <name type="scientific">Pseudocercospora fuligena</name>
    <dbReference type="NCBI Taxonomy" id="685502"/>
    <lineage>
        <taxon>Eukaryota</taxon>
        <taxon>Fungi</taxon>
        <taxon>Dikarya</taxon>
        <taxon>Ascomycota</taxon>
        <taxon>Pezizomycotina</taxon>
        <taxon>Dothideomycetes</taxon>
        <taxon>Dothideomycetidae</taxon>
        <taxon>Mycosphaerellales</taxon>
        <taxon>Mycosphaerellaceae</taxon>
        <taxon>Pseudocercospora</taxon>
    </lineage>
</organism>
<evidence type="ECO:0000256" key="3">
    <source>
        <dbReference type="SAM" id="SignalP"/>
    </source>
</evidence>
<reference evidence="4" key="1">
    <citation type="submission" date="2020-04" db="EMBL/GenBank/DDBJ databases">
        <title>Draft genome resource of the tomato pathogen Pseudocercospora fuligena.</title>
        <authorList>
            <person name="Zaccaron A."/>
        </authorList>
    </citation>
    <scope>NUCLEOTIDE SEQUENCE</scope>
    <source>
        <strain evidence="4">PF001</strain>
    </source>
</reference>
<sequence length="127" mass="14213">MVYGLLHFLLLATAWAAEDIRGKHHRRHTVREEHQEGDQKHERQHAKRQYGQQPQWFGAGPAAYPTGYYDYIVIGSGAGGGVVAPRLARYGYSVLLIEAGDDQGNDLNVKVPALQLQSTELITQRCE</sequence>
<dbReference type="GO" id="GO:0050660">
    <property type="term" value="F:flavin adenine dinucleotide binding"/>
    <property type="evidence" value="ECO:0007669"/>
    <property type="project" value="InterPro"/>
</dbReference>
<evidence type="ECO:0000256" key="1">
    <source>
        <dbReference type="ARBA" id="ARBA00010790"/>
    </source>
</evidence>
<accession>A0A8H6RB67</accession>
<evidence type="ECO:0008006" key="6">
    <source>
        <dbReference type="Google" id="ProtNLM"/>
    </source>
</evidence>
<evidence type="ECO:0000313" key="5">
    <source>
        <dbReference type="Proteomes" id="UP000660729"/>
    </source>
</evidence>
<dbReference type="Proteomes" id="UP000660729">
    <property type="component" value="Unassembled WGS sequence"/>
</dbReference>
<protein>
    <recommendedName>
        <fullName evidence="6">Glucose-methanol-choline oxidoreductase N-terminal domain-containing protein</fullName>
    </recommendedName>
</protein>
<dbReference type="InterPro" id="IPR036188">
    <property type="entry name" value="FAD/NAD-bd_sf"/>
</dbReference>
<dbReference type="OrthoDB" id="269227at2759"/>
<evidence type="ECO:0000313" key="4">
    <source>
        <dbReference type="EMBL" id="KAF7187222.1"/>
    </source>
</evidence>
<dbReference type="SUPFAM" id="SSF51905">
    <property type="entry name" value="FAD/NAD(P)-binding domain"/>
    <property type="match status" value="1"/>
</dbReference>
<feature type="compositionally biased region" description="Basic and acidic residues" evidence="2">
    <location>
        <begin position="30"/>
        <end position="41"/>
    </location>
</feature>
<feature type="signal peptide" evidence="3">
    <location>
        <begin position="1"/>
        <end position="16"/>
    </location>
</feature>
<dbReference type="PANTHER" id="PTHR11552">
    <property type="entry name" value="GLUCOSE-METHANOL-CHOLINE GMC OXIDOREDUCTASE"/>
    <property type="match status" value="1"/>
</dbReference>
<comment type="caution">
    <text evidence="4">The sequence shown here is derived from an EMBL/GenBank/DDBJ whole genome shotgun (WGS) entry which is preliminary data.</text>
</comment>
<proteinExistence type="inferred from homology"/>
<dbReference type="Gene3D" id="3.50.50.60">
    <property type="entry name" value="FAD/NAD(P)-binding domain"/>
    <property type="match status" value="1"/>
</dbReference>
<name>A0A8H6RB67_9PEZI</name>
<dbReference type="PANTHER" id="PTHR11552:SF147">
    <property type="entry name" value="CHOLINE DEHYDROGENASE, MITOCHONDRIAL"/>
    <property type="match status" value="1"/>
</dbReference>
<dbReference type="EMBL" id="JABCIY010000233">
    <property type="protein sequence ID" value="KAF7187222.1"/>
    <property type="molecule type" value="Genomic_DNA"/>
</dbReference>
<keyword evidence="5" id="KW-1185">Reference proteome</keyword>
<dbReference type="GO" id="GO:0016491">
    <property type="term" value="F:oxidoreductase activity"/>
    <property type="evidence" value="ECO:0007669"/>
    <property type="project" value="TreeGrafter"/>
</dbReference>
<evidence type="ECO:0000256" key="2">
    <source>
        <dbReference type="SAM" id="MobiDB-lite"/>
    </source>
</evidence>
<feature type="chain" id="PRO_5034688074" description="Glucose-methanol-choline oxidoreductase N-terminal domain-containing protein" evidence="3">
    <location>
        <begin position="17"/>
        <end position="127"/>
    </location>
</feature>
<feature type="region of interest" description="Disordered" evidence="2">
    <location>
        <begin position="26"/>
        <end position="54"/>
    </location>
</feature>
<gene>
    <name evidence="4" type="ORF">HII31_11477</name>
</gene>